<proteinExistence type="predicted"/>
<gene>
    <name evidence="1" type="ORF">C1645_817018</name>
</gene>
<comment type="caution">
    <text evidence="1">The sequence shown here is derived from an EMBL/GenBank/DDBJ whole genome shotgun (WGS) entry which is preliminary data.</text>
</comment>
<sequence>MSSKNYEPRTCGAPYVQKSNLINNDMKTRKNPPKLCPTCKETNDCIKLFSNKVNRIEEAVNNLKNFPKTKTTNYSTFNAKFTLNNVPCEVEYDLSSFTLENLQKLVFFTTQHYTSKNDEN</sequence>
<reference evidence="1 2" key="1">
    <citation type="submission" date="2018-06" db="EMBL/GenBank/DDBJ databases">
        <title>Comparative genomics reveals the genomic features of Rhizophagus irregularis, R. cerebriforme, R. diaphanum and Gigaspora rosea, and their symbiotic lifestyle signature.</title>
        <authorList>
            <person name="Morin E."/>
            <person name="San Clemente H."/>
            <person name="Chen E.C.H."/>
            <person name="De La Providencia I."/>
            <person name="Hainaut M."/>
            <person name="Kuo A."/>
            <person name="Kohler A."/>
            <person name="Murat C."/>
            <person name="Tang N."/>
            <person name="Roy S."/>
            <person name="Loubradou J."/>
            <person name="Henrissat B."/>
            <person name="Grigoriev I.V."/>
            <person name="Corradi N."/>
            <person name="Roux C."/>
            <person name="Martin F.M."/>
        </authorList>
    </citation>
    <scope>NUCLEOTIDE SEQUENCE [LARGE SCALE GENOMIC DNA]</scope>
    <source>
        <strain evidence="1 2">DAOM 227022</strain>
    </source>
</reference>
<dbReference type="EMBL" id="QKYT01000066">
    <property type="protein sequence ID" value="RIA95175.1"/>
    <property type="molecule type" value="Genomic_DNA"/>
</dbReference>
<evidence type="ECO:0000313" key="1">
    <source>
        <dbReference type="EMBL" id="RIA95175.1"/>
    </source>
</evidence>
<accession>A0A397TFD6</accession>
<dbReference type="AlphaFoldDB" id="A0A397TFD6"/>
<protein>
    <submittedName>
        <fullName evidence="1">Uncharacterized protein</fullName>
    </submittedName>
</protein>
<evidence type="ECO:0000313" key="2">
    <source>
        <dbReference type="Proteomes" id="UP000265703"/>
    </source>
</evidence>
<dbReference type="Proteomes" id="UP000265703">
    <property type="component" value="Unassembled WGS sequence"/>
</dbReference>
<dbReference type="OrthoDB" id="2343799at2759"/>
<keyword evidence="2" id="KW-1185">Reference proteome</keyword>
<organism evidence="1 2">
    <name type="scientific">Glomus cerebriforme</name>
    <dbReference type="NCBI Taxonomy" id="658196"/>
    <lineage>
        <taxon>Eukaryota</taxon>
        <taxon>Fungi</taxon>
        <taxon>Fungi incertae sedis</taxon>
        <taxon>Mucoromycota</taxon>
        <taxon>Glomeromycotina</taxon>
        <taxon>Glomeromycetes</taxon>
        <taxon>Glomerales</taxon>
        <taxon>Glomeraceae</taxon>
        <taxon>Glomus</taxon>
    </lineage>
</organism>
<name>A0A397TFD6_9GLOM</name>